<feature type="region of interest" description="Disordered" evidence="6">
    <location>
        <begin position="44"/>
        <end position="86"/>
    </location>
</feature>
<dbReference type="InterPro" id="IPR001563">
    <property type="entry name" value="Peptidase_S10"/>
</dbReference>
<keyword evidence="2" id="KW-0645">Protease</keyword>
<dbReference type="SUPFAM" id="SSF53474">
    <property type="entry name" value="alpha/beta-Hydrolases"/>
    <property type="match status" value="1"/>
</dbReference>
<reference evidence="8 9" key="1">
    <citation type="journal article" date="2014" name="Int. J. Syst. Evol. Microbiol.">
        <title>Complete genome sequence of Corynebacterium casei LMG S-19264T (=DSM 44701T), isolated from a smear-ripened cheese.</title>
        <authorList>
            <consortium name="US DOE Joint Genome Institute (JGI-PGF)"/>
            <person name="Walter F."/>
            <person name="Albersmeier A."/>
            <person name="Kalinowski J."/>
            <person name="Ruckert C."/>
        </authorList>
    </citation>
    <scope>NUCLEOTIDE SEQUENCE [LARGE SCALE GENOMIC DNA]</scope>
    <source>
        <strain evidence="8 9">CGMCC 1.16330</strain>
    </source>
</reference>
<name>A0A8J2Z878_9PROT</name>
<feature type="compositionally biased region" description="Low complexity" evidence="6">
    <location>
        <begin position="51"/>
        <end position="77"/>
    </location>
</feature>
<evidence type="ECO:0000256" key="1">
    <source>
        <dbReference type="ARBA" id="ARBA00022645"/>
    </source>
</evidence>
<evidence type="ECO:0000256" key="2">
    <source>
        <dbReference type="ARBA" id="ARBA00022670"/>
    </source>
</evidence>
<dbReference type="GO" id="GO:0004185">
    <property type="term" value="F:serine-type carboxypeptidase activity"/>
    <property type="evidence" value="ECO:0007669"/>
    <property type="project" value="InterPro"/>
</dbReference>
<proteinExistence type="predicted"/>
<keyword evidence="5" id="KW-0325">Glycoprotein</keyword>
<feature type="chain" id="PRO_5035249055" evidence="7">
    <location>
        <begin position="38"/>
        <end position="551"/>
    </location>
</feature>
<dbReference type="EMBL" id="BMKS01000002">
    <property type="protein sequence ID" value="GGG21583.1"/>
    <property type="molecule type" value="Genomic_DNA"/>
</dbReference>
<feature type="signal peptide" evidence="7">
    <location>
        <begin position="1"/>
        <end position="37"/>
    </location>
</feature>
<accession>A0A8J2Z878</accession>
<dbReference type="Pfam" id="PF00450">
    <property type="entry name" value="Peptidase_S10"/>
    <property type="match status" value="1"/>
</dbReference>
<protein>
    <submittedName>
        <fullName evidence="8">Peptidase S10</fullName>
    </submittedName>
</protein>
<evidence type="ECO:0000313" key="8">
    <source>
        <dbReference type="EMBL" id="GGG21583.1"/>
    </source>
</evidence>
<dbReference type="PANTHER" id="PTHR11802">
    <property type="entry name" value="SERINE PROTEASE FAMILY S10 SERINE CARBOXYPEPTIDASE"/>
    <property type="match status" value="1"/>
</dbReference>
<evidence type="ECO:0000256" key="4">
    <source>
        <dbReference type="ARBA" id="ARBA00022801"/>
    </source>
</evidence>
<evidence type="ECO:0000256" key="6">
    <source>
        <dbReference type="SAM" id="MobiDB-lite"/>
    </source>
</evidence>
<comment type="caution">
    <text evidence="8">The sequence shown here is derived from an EMBL/GenBank/DDBJ whole genome shotgun (WGS) entry which is preliminary data.</text>
</comment>
<keyword evidence="3 7" id="KW-0732">Signal</keyword>
<dbReference type="InterPro" id="IPR029058">
    <property type="entry name" value="AB_hydrolase_fold"/>
</dbReference>
<dbReference type="Proteomes" id="UP000597507">
    <property type="component" value="Unassembled WGS sequence"/>
</dbReference>
<evidence type="ECO:0000256" key="3">
    <source>
        <dbReference type="ARBA" id="ARBA00022729"/>
    </source>
</evidence>
<evidence type="ECO:0000256" key="7">
    <source>
        <dbReference type="SAM" id="SignalP"/>
    </source>
</evidence>
<dbReference type="AlphaFoldDB" id="A0A8J2Z878"/>
<dbReference type="GO" id="GO:0006508">
    <property type="term" value="P:proteolysis"/>
    <property type="evidence" value="ECO:0007669"/>
    <property type="project" value="UniProtKB-KW"/>
</dbReference>
<sequence length="551" mass="58452">MPDAPDPKTRRNRTAPGRWFRAAWLATLAALALAATAAAQVLPPPEPSADAARGPGARPAPAETSPERAATAGAAAENGRRGGLPADATTRHVLELPDGRTLAFTATAGSLRLFDPRDGRTPQADVAYLAYALEGAAPRTRPVSFVLNGGPGASSAWLQLGALGPWRLPLAGDAALPSAAPEPVPNAETWLDFTDLVFLDPVGAGYSDFAPGAGEAARRRLWSVDGDVQSLAEVVRRWLEEHGRLASPKFLVGESYGGFRVPRMARVLQSEQGIGVNGLVLISPALDFGGRSAALDPLLWVARLPSMAAAARAAAGGEVDRATLAEAERYAAGDYLLDLLRAERDAEAAARLGERVAALTGLDPELVRRRRGRVGMAEFLHAIGGAGDRVASPYDASVTVLDPFPEVPAEARPRPDPVLDGMLAPLTGAMLGLYAERLGWRPEGRQYRLLNRRVAREWDWGGGRGPRPEAMSSLRTALALDPRLRVVVAHGLFDLVTPYFASRLLLDQIPERSGGDRVRLVAYPGGHMFYSLDGSRAALRAEARALVAAGR</sequence>
<dbReference type="Gene3D" id="3.40.50.1820">
    <property type="entry name" value="alpha/beta hydrolase"/>
    <property type="match status" value="1"/>
</dbReference>
<evidence type="ECO:0000256" key="5">
    <source>
        <dbReference type="ARBA" id="ARBA00023180"/>
    </source>
</evidence>
<evidence type="ECO:0000313" key="9">
    <source>
        <dbReference type="Proteomes" id="UP000597507"/>
    </source>
</evidence>
<dbReference type="PANTHER" id="PTHR11802:SF3">
    <property type="entry name" value="RETINOID-INDUCIBLE SERINE CARBOXYPEPTIDASE"/>
    <property type="match status" value="1"/>
</dbReference>
<dbReference type="PROSITE" id="PS00131">
    <property type="entry name" value="CARBOXYPEPT_SER_SER"/>
    <property type="match status" value="1"/>
</dbReference>
<dbReference type="InterPro" id="IPR018202">
    <property type="entry name" value="Ser_caboxypep_ser_AS"/>
</dbReference>
<keyword evidence="9" id="KW-1185">Reference proteome</keyword>
<keyword evidence="4" id="KW-0378">Hydrolase</keyword>
<organism evidence="8 9">
    <name type="scientific">Caldovatus sediminis</name>
    <dbReference type="NCBI Taxonomy" id="2041189"/>
    <lineage>
        <taxon>Bacteria</taxon>
        <taxon>Pseudomonadati</taxon>
        <taxon>Pseudomonadota</taxon>
        <taxon>Alphaproteobacteria</taxon>
        <taxon>Acetobacterales</taxon>
        <taxon>Roseomonadaceae</taxon>
        <taxon>Caldovatus</taxon>
    </lineage>
</organism>
<keyword evidence="1" id="KW-0121">Carboxypeptidase</keyword>
<dbReference type="RefSeq" id="WP_188898558.1">
    <property type="nucleotide sequence ID" value="NZ_BMKS01000002.1"/>
</dbReference>
<gene>
    <name evidence="8" type="ORF">GCM10010964_07190</name>
</gene>